<dbReference type="GO" id="GO:0043634">
    <property type="term" value="P:polyadenylation-dependent ncRNA catabolic process"/>
    <property type="evidence" value="ECO:0007669"/>
    <property type="project" value="TreeGrafter"/>
</dbReference>
<dbReference type="GO" id="GO:1990817">
    <property type="term" value="F:poly(A) RNA polymerase activity"/>
    <property type="evidence" value="ECO:0007669"/>
    <property type="project" value="InterPro"/>
</dbReference>
<evidence type="ECO:0000256" key="2">
    <source>
        <dbReference type="ARBA" id="ARBA00022842"/>
    </source>
</evidence>
<keyword evidence="2" id="KW-0460">Magnesium</keyword>
<dbReference type="InterPro" id="IPR002058">
    <property type="entry name" value="PAP_assoc"/>
</dbReference>
<dbReference type="GO" id="GO:0031123">
    <property type="term" value="P:RNA 3'-end processing"/>
    <property type="evidence" value="ECO:0007669"/>
    <property type="project" value="TreeGrafter"/>
</dbReference>
<evidence type="ECO:0000256" key="1">
    <source>
        <dbReference type="ARBA" id="ARBA00022723"/>
    </source>
</evidence>
<organism evidence="4 5">
    <name type="scientific">Polarella glacialis</name>
    <name type="common">Dinoflagellate</name>
    <dbReference type="NCBI Taxonomy" id="89957"/>
    <lineage>
        <taxon>Eukaryota</taxon>
        <taxon>Sar</taxon>
        <taxon>Alveolata</taxon>
        <taxon>Dinophyceae</taxon>
        <taxon>Suessiales</taxon>
        <taxon>Suessiaceae</taxon>
        <taxon>Polarella</taxon>
    </lineage>
</organism>
<evidence type="ECO:0000313" key="5">
    <source>
        <dbReference type="Proteomes" id="UP000654075"/>
    </source>
</evidence>
<keyword evidence="1" id="KW-0479">Metal-binding</keyword>
<accession>A0A813DUG6</accession>
<dbReference type="PANTHER" id="PTHR23092">
    <property type="entry name" value="POLY(A) RNA POLYMERASE"/>
    <property type="match status" value="1"/>
</dbReference>
<dbReference type="GO" id="GO:0031499">
    <property type="term" value="C:TRAMP complex"/>
    <property type="evidence" value="ECO:0007669"/>
    <property type="project" value="TreeGrafter"/>
</dbReference>
<gene>
    <name evidence="4" type="ORF">PGLA1383_LOCUS8068</name>
</gene>
<sequence length="275" mass="30823">VAEVSPESDESLSCSTRVDMCLHGSNHLGLKSKSFVNWMIKEYPCARPVTLVLKQWLIEQTYGMSHSGGLCSYGLLLMVVCFLQHCPVKTVGGALIGFLNFYGRRFEPKLYGVSVARGAFLHRKHPMSWPPEQAHLVEKGLLNTGKSEFSLLPRKLEMTGEEAHRFDPLWVEDPLNPTNNVGRNCFRIRQIQRSLARAADAMAASEAGSQLRSILRVESQGDHDGQDAEGNNWRESVQSKHDQNEDLYQSLAEHAPNLEFPMSAHAQMARSHLPQ</sequence>
<dbReference type="PANTHER" id="PTHR23092:SF48">
    <property type="entry name" value="NUCLEOTIDYLTRANSFERASE FAMILY PROTEIN"/>
    <property type="match status" value="1"/>
</dbReference>
<feature type="non-terminal residue" evidence="4">
    <location>
        <position position="1"/>
    </location>
</feature>
<dbReference type="EMBL" id="CAJNNV010003604">
    <property type="protein sequence ID" value="CAE8589300.1"/>
    <property type="molecule type" value="Genomic_DNA"/>
</dbReference>
<feature type="domain" description="PAP-associated" evidence="3">
    <location>
        <begin position="91"/>
        <end position="179"/>
    </location>
</feature>
<dbReference type="Pfam" id="PF03828">
    <property type="entry name" value="PAP_assoc"/>
    <property type="match status" value="1"/>
</dbReference>
<evidence type="ECO:0000313" key="4">
    <source>
        <dbReference type="EMBL" id="CAE8589300.1"/>
    </source>
</evidence>
<dbReference type="InterPro" id="IPR045862">
    <property type="entry name" value="Trf4-like"/>
</dbReference>
<dbReference type="GO" id="GO:0003729">
    <property type="term" value="F:mRNA binding"/>
    <property type="evidence" value="ECO:0007669"/>
    <property type="project" value="TreeGrafter"/>
</dbReference>
<dbReference type="AlphaFoldDB" id="A0A813DUG6"/>
<proteinExistence type="predicted"/>
<protein>
    <recommendedName>
        <fullName evidence="3">PAP-associated domain-containing protein</fullName>
    </recommendedName>
</protein>
<comment type="caution">
    <text evidence="4">The sequence shown here is derived from an EMBL/GenBank/DDBJ whole genome shotgun (WGS) entry which is preliminary data.</text>
</comment>
<dbReference type="OrthoDB" id="286464at2759"/>
<dbReference type="GO" id="GO:0005730">
    <property type="term" value="C:nucleolus"/>
    <property type="evidence" value="ECO:0007669"/>
    <property type="project" value="TreeGrafter"/>
</dbReference>
<dbReference type="Proteomes" id="UP000654075">
    <property type="component" value="Unassembled WGS sequence"/>
</dbReference>
<dbReference type="Gene3D" id="1.10.1410.10">
    <property type="match status" value="1"/>
</dbReference>
<evidence type="ECO:0000259" key="3">
    <source>
        <dbReference type="Pfam" id="PF03828"/>
    </source>
</evidence>
<feature type="non-terminal residue" evidence="4">
    <location>
        <position position="275"/>
    </location>
</feature>
<reference evidence="4" key="1">
    <citation type="submission" date="2021-02" db="EMBL/GenBank/DDBJ databases">
        <authorList>
            <person name="Dougan E. K."/>
            <person name="Rhodes N."/>
            <person name="Thang M."/>
            <person name="Chan C."/>
        </authorList>
    </citation>
    <scope>NUCLEOTIDE SEQUENCE</scope>
</reference>
<dbReference type="GO" id="GO:0046872">
    <property type="term" value="F:metal ion binding"/>
    <property type="evidence" value="ECO:0007669"/>
    <property type="project" value="UniProtKB-KW"/>
</dbReference>
<keyword evidence="5" id="KW-1185">Reference proteome</keyword>
<name>A0A813DUG6_POLGL</name>
<dbReference type="SUPFAM" id="SSF81631">
    <property type="entry name" value="PAP/OAS1 substrate-binding domain"/>
    <property type="match status" value="1"/>
</dbReference>